<accession>A0A5B8RHS0</accession>
<protein>
    <submittedName>
        <fullName evidence="2">Uncharacterized protein</fullName>
    </submittedName>
</protein>
<gene>
    <name evidence="2" type="ORF">KBTEX_03819</name>
</gene>
<name>A0A5B8RHS0_9ZZZZ</name>
<dbReference type="EMBL" id="MN079256">
    <property type="protein sequence ID" value="QEA07468.1"/>
    <property type="molecule type" value="Genomic_DNA"/>
</dbReference>
<reference evidence="2" key="1">
    <citation type="submission" date="2019-06" db="EMBL/GenBank/DDBJ databases">
        <authorList>
            <person name="Murdoch R.W."/>
            <person name="Fathepure B."/>
        </authorList>
    </citation>
    <scope>NUCLEOTIDE SEQUENCE</scope>
</reference>
<organism evidence="2">
    <name type="scientific">uncultured organism</name>
    <dbReference type="NCBI Taxonomy" id="155900"/>
    <lineage>
        <taxon>unclassified sequences</taxon>
        <taxon>environmental samples</taxon>
    </lineage>
</organism>
<proteinExistence type="predicted"/>
<feature type="region of interest" description="Disordered" evidence="1">
    <location>
        <begin position="422"/>
        <end position="443"/>
    </location>
</feature>
<dbReference type="AlphaFoldDB" id="A0A5B8RHS0"/>
<evidence type="ECO:0000313" key="2">
    <source>
        <dbReference type="EMBL" id="QEA07468.1"/>
    </source>
</evidence>
<evidence type="ECO:0000256" key="1">
    <source>
        <dbReference type="SAM" id="MobiDB-lite"/>
    </source>
</evidence>
<sequence>MPVTTGVALNGAAFDLVDPRGDTLRRRTVVVQRLDDPFALPVDDPPTIIAGIGSHRGRRVAVHEPGYGRELGLGRYRAFGHAPEPPSGAALRRALAELEQTTVEPVVVLEDMGTQRIAIAVPVEDHHTPAGGGLCQGIDIGERHHVGIIGRDHPVPAGIDGTDPATPGFNQRRREHVIGIRERVPVFIADDAPVGAQDRQRLPAIARSQRGEGERPVGIALLHIRRQREQIDPVILQALPGFLVNDGLAREVPDVHDIACLVIEPEYAVAKIKRFEPGCGYANRLAVAAGDDDGILEFVYGESVTFNVGRGIALERLDLVAGRVHQPPFAVVIFSDPGTGKHRLECAIVTFTKQPALVVVQPPRLVAPDRRQLAIGHRLGRCVQHLRGETPPAPGIVQSPAHPLRRQPDQNGECLRCISADGHGERVPGQRHRPAVRGAPDLRRHRHPDRKQRHFGLTERRPIERTVRQASDSRAGTVDERETALHPDHRRTAGAERVGILELRRNDPFAPDVDVSPFAVAGDSGQAVGEIRRIVEPRLDHHRAGLVDVADGRPPRTEVSDRCARQSLVEGPETAQAIALPVAQGGPVDDRGLRDARENGGKRTDQGCRNNTRHCSSLKAISDMREAIAPARSRGEHAAWGHASGMHRGEDTRGTVPHAIHRRYRRVAGHHRNGRPTHNGRRTYRVWDRPVRYAHRLQRGPLQVGCTGQPAFSPNVCWTGHAVATAAGPERIASQEPPT</sequence>